<feature type="region of interest" description="Disordered" evidence="1">
    <location>
        <begin position="1"/>
        <end position="41"/>
    </location>
</feature>
<gene>
    <name evidence="2" type="ORF">METZ01_LOCUS354558</name>
</gene>
<sequence>MAEELVDFGFSAVTADEYERDNTDGENTGSGGSASPEALASMDAKIEQIMAAISSKSDAPPDDFGFSQEKQDSLAEALAANSEKLDKILSLEQDEERAQTTADILAQLNDATGESRTSSAKATEAVGKQDEIMKFLESMSPKIDKILKLESLESLLEGTSGKLDDLTASQVQTVTTEPPDLTPIIEKLDYLDKDVQKILKMEQLEAVTALQKSSHDMTSLAKELEERKKDIDLKYKSRM</sequence>
<protein>
    <submittedName>
        <fullName evidence="2">Uncharacterized protein</fullName>
    </submittedName>
</protein>
<organism evidence="2">
    <name type="scientific">marine metagenome</name>
    <dbReference type="NCBI Taxonomy" id="408172"/>
    <lineage>
        <taxon>unclassified sequences</taxon>
        <taxon>metagenomes</taxon>
        <taxon>ecological metagenomes</taxon>
    </lineage>
</organism>
<evidence type="ECO:0000313" key="2">
    <source>
        <dbReference type="EMBL" id="SVD01704.1"/>
    </source>
</evidence>
<feature type="non-terminal residue" evidence="2">
    <location>
        <position position="239"/>
    </location>
</feature>
<accession>A0A382RVI4</accession>
<name>A0A382RVI4_9ZZZZ</name>
<reference evidence="2" key="1">
    <citation type="submission" date="2018-05" db="EMBL/GenBank/DDBJ databases">
        <authorList>
            <person name="Lanie J.A."/>
            <person name="Ng W.-L."/>
            <person name="Kazmierczak K.M."/>
            <person name="Andrzejewski T.M."/>
            <person name="Davidsen T.M."/>
            <person name="Wayne K.J."/>
            <person name="Tettelin H."/>
            <person name="Glass J.I."/>
            <person name="Rusch D."/>
            <person name="Podicherti R."/>
            <person name="Tsui H.-C.T."/>
            <person name="Winkler M.E."/>
        </authorList>
    </citation>
    <scope>NUCLEOTIDE SEQUENCE</scope>
</reference>
<dbReference type="EMBL" id="UINC01124508">
    <property type="protein sequence ID" value="SVD01704.1"/>
    <property type="molecule type" value="Genomic_DNA"/>
</dbReference>
<proteinExistence type="predicted"/>
<evidence type="ECO:0000256" key="1">
    <source>
        <dbReference type="SAM" id="MobiDB-lite"/>
    </source>
</evidence>
<dbReference type="AlphaFoldDB" id="A0A382RVI4"/>